<evidence type="ECO:0000313" key="3">
    <source>
        <dbReference type="Proteomes" id="UP000008370"/>
    </source>
</evidence>
<dbReference type="EMBL" id="JH930471">
    <property type="protein sequence ID" value="EKM56350.1"/>
    <property type="molecule type" value="Genomic_DNA"/>
</dbReference>
<protein>
    <submittedName>
        <fullName evidence="2">Uncharacterized protein</fullName>
    </submittedName>
</protein>
<proteinExistence type="predicted"/>
<keyword evidence="1" id="KW-1133">Transmembrane helix</keyword>
<dbReference type="OrthoDB" id="2796951at2759"/>
<dbReference type="Gene3D" id="3.20.20.80">
    <property type="entry name" value="Glycosidases"/>
    <property type="match status" value="1"/>
</dbReference>
<feature type="transmembrane region" description="Helical" evidence="1">
    <location>
        <begin position="53"/>
        <end position="74"/>
    </location>
</feature>
<evidence type="ECO:0000313" key="2">
    <source>
        <dbReference type="EMBL" id="EKM56350.1"/>
    </source>
</evidence>
<dbReference type="STRING" id="650164.K5WAY4"/>
<keyword evidence="1" id="KW-0472">Membrane</keyword>
<name>K5WAY4_PHACS</name>
<keyword evidence="1" id="KW-0812">Transmembrane</keyword>
<accession>K5WAY4</accession>
<dbReference type="Proteomes" id="UP000008370">
    <property type="component" value="Unassembled WGS sequence"/>
</dbReference>
<organism evidence="2 3">
    <name type="scientific">Phanerochaete carnosa (strain HHB-10118-sp)</name>
    <name type="common">White-rot fungus</name>
    <name type="synonym">Peniophora carnosa</name>
    <dbReference type="NCBI Taxonomy" id="650164"/>
    <lineage>
        <taxon>Eukaryota</taxon>
        <taxon>Fungi</taxon>
        <taxon>Dikarya</taxon>
        <taxon>Basidiomycota</taxon>
        <taxon>Agaricomycotina</taxon>
        <taxon>Agaricomycetes</taxon>
        <taxon>Polyporales</taxon>
        <taxon>Phanerochaetaceae</taxon>
        <taxon>Phanerochaete</taxon>
    </lineage>
</organism>
<dbReference type="KEGG" id="pco:PHACADRAFT_253417"/>
<dbReference type="HOGENOM" id="CLU_138698_0_0_1"/>
<reference evidence="2 3" key="1">
    <citation type="journal article" date="2012" name="BMC Genomics">
        <title>Comparative genomics of the white-rot fungi, Phanerochaete carnosa and P. chrysosporium, to elucidate the genetic basis of the distinct wood types they colonize.</title>
        <authorList>
            <person name="Suzuki H."/>
            <person name="MacDonald J."/>
            <person name="Syed K."/>
            <person name="Salamov A."/>
            <person name="Hori C."/>
            <person name="Aerts A."/>
            <person name="Henrissat B."/>
            <person name="Wiebenga A."/>
            <person name="vanKuyk P.A."/>
            <person name="Barry K."/>
            <person name="Lindquist E."/>
            <person name="LaButti K."/>
            <person name="Lapidus A."/>
            <person name="Lucas S."/>
            <person name="Coutinho P."/>
            <person name="Gong Y."/>
            <person name="Samejima M."/>
            <person name="Mahadevan R."/>
            <person name="Abou-Zaid M."/>
            <person name="de Vries R.P."/>
            <person name="Igarashi K."/>
            <person name="Yadav J.S."/>
            <person name="Grigoriev I.V."/>
            <person name="Master E.R."/>
        </authorList>
    </citation>
    <scope>NUCLEOTIDE SEQUENCE [LARGE SCALE GENOMIC DNA]</scope>
    <source>
        <strain evidence="2 3">HHB-10118-sp</strain>
    </source>
</reference>
<dbReference type="InParanoid" id="K5WAY4"/>
<dbReference type="AlphaFoldDB" id="K5WAY4"/>
<sequence length="162" mass="17548">MARTGTMYKGSPELALRPIGHRLNAVQPAQPLLMDEFDPASCGEISGSNRLAVSLWMVDYVLQMASVGYLGVYLRTHKLGVLYNLLKLLVGVAGSASVASANMNTNFYAVLTVVGAPVSANGSRILNLDIDSLQSNYSAVHVAAPFMTRQWRMCVRSYFSTT</sequence>
<feature type="transmembrane region" description="Helical" evidence="1">
    <location>
        <begin position="81"/>
        <end position="101"/>
    </location>
</feature>
<gene>
    <name evidence="2" type="ORF">PHACADRAFT_253417</name>
</gene>
<evidence type="ECO:0000256" key="1">
    <source>
        <dbReference type="SAM" id="Phobius"/>
    </source>
</evidence>
<dbReference type="RefSeq" id="XP_007394202.1">
    <property type="nucleotide sequence ID" value="XM_007394140.1"/>
</dbReference>
<dbReference type="GeneID" id="18915768"/>
<keyword evidence="3" id="KW-1185">Reference proteome</keyword>